<organism evidence="1 2">
    <name type="scientific">Chaenocephalus aceratus</name>
    <name type="common">Blackfin icefish</name>
    <name type="synonym">Chaenichthys aceratus</name>
    <dbReference type="NCBI Taxonomy" id="36190"/>
    <lineage>
        <taxon>Eukaryota</taxon>
        <taxon>Metazoa</taxon>
        <taxon>Chordata</taxon>
        <taxon>Craniata</taxon>
        <taxon>Vertebrata</taxon>
        <taxon>Euteleostomi</taxon>
        <taxon>Actinopterygii</taxon>
        <taxon>Neopterygii</taxon>
        <taxon>Teleostei</taxon>
        <taxon>Neoteleostei</taxon>
        <taxon>Acanthomorphata</taxon>
        <taxon>Eupercaria</taxon>
        <taxon>Perciformes</taxon>
        <taxon>Notothenioidei</taxon>
        <taxon>Channichthyidae</taxon>
        <taxon>Chaenocephalus</taxon>
    </lineage>
</organism>
<reference evidence="1" key="1">
    <citation type="submission" date="2022-05" db="EMBL/GenBank/DDBJ databases">
        <title>Chromosome-level genome of Chaenocephalus aceratus.</title>
        <authorList>
            <person name="Park H."/>
        </authorList>
    </citation>
    <scope>NUCLEOTIDE SEQUENCE</scope>
    <source>
        <strain evidence="1">KU_202001</strain>
    </source>
</reference>
<proteinExistence type="predicted"/>
<evidence type="ECO:0000313" key="1">
    <source>
        <dbReference type="EMBL" id="KAI4823319.1"/>
    </source>
</evidence>
<name>A0ACB9XA56_CHAAC</name>
<evidence type="ECO:0000313" key="2">
    <source>
        <dbReference type="Proteomes" id="UP001057452"/>
    </source>
</evidence>
<keyword evidence="2" id="KW-1185">Reference proteome</keyword>
<dbReference type="EMBL" id="CM043791">
    <property type="protein sequence ID" value="KAI4823319.1"/>
    <property type="molecule type" value="Genomic_DNA"/>
</dbReference>
<accession>A0ACB9XA56</accession>
<sequence>MLVCSCVCLTGGGYSWWSLCIFHHEHGAKVMVKLKVKNPGQNGDTDPGFVRFLPFPLQQIIPSPPPPPLLLCSKSSLCPLFAAEPDPSPLSHVLPAG</sequence>
<protein>
    <submittedName>
        <fullName evidence="1">Uncharacterized protein</fullName>
    </submittedName>
</protein>
<dbReference type="Proteomes" id="UP001057452">
    <property type="component" value="Chromosome 7"/>
</dbReference>
<comment type="caution">
    <text evidence="1">The sequence shown here is derived from an EMBL/GenBank/DDBJ whole genome shotgun (WGS) entry which is preliminary data.</text>
</comment>
<gene>
    <name evidence="1" type="ORF">KUCAC02_011912</name>
</gene>